<protein>
    <submittedName>
        <fullName evidence="1">Uncharacterized protein</fullName>
    </submittedName>
</protein>
<dbReference type="OrthoDB" id="10299832at2759"/>
<gene>
    <name evidence="1" type="ORF">MARPO_0117s0019</name>
</gene>
<dbReference type="Gramene" id="Mp5g16870.1">
    <property type="protein sequence ID" value="Mp5g16870.1.cds1"/>
    <property type="gene ID" value="Mp5g16870"/>
</dbReference>
<evidence type="ECO:0000313" key="1">
    <source>
        <dbReference type="EMBL" id="PTQ30959.1"/>
    </source>
</evidence>
<sequence>MGTKVAAADIWRDCTRERILNLKEGSMRPCSLSSALEFDTEQSQEESIQGFVDRYTLQFSQSYYSQLLCCWFLSLKHMSIQDILNRITKRYDSEV</sequence>
<accession>A0A2R6WAU3</accession>
<dbReference type="Gramene" id="Mp5g16870.2">
    <property type="protein sequence ID" value="Mp5g16870.2.cds1"/>
    <property type="gene ID" value="Mp5g16870"/>
</dbReference>
<organism evidence="1 2">
    <name type="scientific">Marchantia polymorpha</name>
    <name type="common">Common liverwort</name>
    <name type="synonym">Marchantia aquatica</name>
    <dbReference type="NCBI Taxonomy" id="3197"/>
    <lineage>
        <taxon>Eukaryota</taxon>
        <taxon>Viridiplantae</taxon>
        <taxon>Streptophyta</taxon>
        <taxon>Embryophyta</taxon>
        <taxon>Marchantiophyta</taxon>
        <taxon>Marchantiopsida</taxon>
        <taxon>Marchantiidae</taxon>
        <taxon>Marchantiales</taxon>
        <taxon>Marchantiaceae</taxon>
        <taxon>Marchantia</taxon>
    </lineage>
</organism>
<dbReference type="AlphaFoldDB" id="A0A2R6WAU3"/>
<dbReference type="EMBL" id="KZ772789">
    <property type="protein sequence ID" value="PTQ30959.1"/>
    <property type="molecule type" value="Genomic_DNA"/>
</dbReference>
<dbReference type="Proteomes" id="UP000244005">
    <property type="component" value="Unassembled WGS sequence"/>
</dbReference>
<keyword evidence="2" id="KW-1185">Reference proteome</keyword>
<evidence type="ECO:0000313" key="2">
    <source>
        <dbReference type="Proteomes" id="UP000244005"/>
    </source>
</evidence>
<proteinExistence type="predicted"/>
<reference evidence="1" key="2">
    <citation type="submission" date="2017-12" db="EMBL/GenBank/DDBJ databases">
        <title>WGS assembly of Marchantia polymorpha.</title>
        <authorList>
            <person name="Bowman J.L."/>
            <person name="Kohchi T."/>
            <person name="Yamato K.T."/>
            <person name="Jenkins J."/>
            <person name="Shu S."/>
            <person name="Ishizaki K."/>
            <person name="Yamaoka S."/>
            <person name="Nishihama R."/>
            <person name="Nakamura Y."/>
            <person name="Berger F."/>
            <person name="Adam C."/>
            <person name="Aki S.S."/>
            <person name="Althoff F."/>
            <person name="Araki T."/>
            <person name="Arteaga-Vazquez M.A."/>
            <person name="Balasubrmanian S."/>
            <person name="Bauer D."/>
            <person name="Boehm C.R."/>
            <person name="Briginshaw L."/>
            <person name="Caballero-Perez J."/>
            <person name="Catarino B."/>
            <person name="Chen F."/>
            <person name="Chiyoda S."/>
            <person name="Chovatia M."/>
            <person name="Davies K.M."/>
            <person name="Delmans M."/>
            <person name="Demura T."/>
            <person name="Dierschke T."/>
            <person name="Dolan L."/>
            <person name="Dorantes-Acosta A.E."/>
            <person name="Eklund D.M."/>
            <person name="Florent S.N."/>
            <person name="Flores-Sandoval E."/>
            <person name="Fujiyama A."/>
            <person name="Fukuzawa H."/>
            <person name="Galik B."/>
            <person name="Grimanelli D."/>
            <person name="Grimwood J."/>
            <person name="Grossniklaus U."/>
            <person name="Hamada T."/>
            <person name="Haseloff J."/>
            <person name="Hetherington A.J."/>
            <person name="Higo A."/>
            <person name="Hirakawa Y."/>
            <person name="Hundley H.N."/>
            <person name="Ikeda Y."/>
            <person name="Inoue K."/>
            <person name="Inoue S."/>
            <person name="Ishida S."/>
            <person name="Jia Q."/>
            <person name="Kakita M."/>
            <person name="Kanazawa T."/>
            <person name="Kawai Y."/>
            <person name="Kawashima T."/>
            <person name="Kennedy M."/>
            <person name="Kinose K."/>
            <person name="Kinoshita T."/>
            <person name="Kohara Y."/>
            <person name="Koide E."/>
            <person name="Komatsu K."/>
            <person name="Kopischke S."/>
            <person name="Kubo M."/>
            <person name="Kyozuka J."/>
            <person name="Lagercrantz U."/>
            <person name="Lin S.S."/>
            <person name="Lindquist E."/>
            <person name="Lipzen A.M."/>
            <person name="Lu C."/>
            <person name="Luna E.D."/>
            <person name="Martienssen R.A."/>
            <person name="Minamino N."/>
            <person name="Mizutani M."/>
            <person name="Mizutani M."/>
            <person name="Mochizuki N."/>
            <person name="Monte I."/>
            <person name="Mosher R."/>
            <person name="Nagasaki H."/>
            <person name="Nakagami H."/>
            <person name="Naramoto S."/>
            <person name="Nishitani K."/>
            <person name="Ohtani M."/>
            <person name="Okamoto T."/>
            <person name="Okumura M."/>
            <person name="Phillips J."/>
            <person name="Pollak B."/>
            <person name="Reinders A."/>
            <person name="Roevekamp M."/>
            <person name="Sano R."/>
            <person name="Sawa S."/>
            <person name="Schmid M.W."/>
            <person name="Shirakawa M."/>
            <person name="Solano R."/>
            <person name="Spunde A."/>
            <person name="Suetsugu N."/>
            <person name="Sugano S."/>
            <person name="Sugiyama A."/>
            <person name="Sun R."/>
            <person name="Suzuki Y."/>
            <person name="Takenaka M."/>
            <person name="Takezawa D."/>
            <person name="Tomogane H."/>
            <person name="Tsuzuki M."/>
            <person name="Ueda T."/>
            <person name="Umeda M."/>
            <person name="Ward J.M."/>
            <person name="Watanabe Y."/>
            <person name="Yazaki K."/>
            <person name="Yokoyama R."/>
            <person name="Yoshitake Y."/>
            <person name="Yotsui I."/>
            <person name="Zachgo S."/>
            <person name="Schmutz J."/>
        </authorList>
    </citation>
    <scope>NUCLEOTIDE SEQUENCE [LARGE SCALE GENOMIC DNA]</scope>
    <source>
        <strain evidence="1">Tak-1</strain>
    </source>
</reference>
<name>A0A2R6WAU3_MARPO</name>
<reference evidence="2" key="1">
    <citation type="journal article" date="2017" name="Cell">
        <title>Insights into land plant evolution garnered from the Marchantia polymorpha genome.</title>
        <authorList>
            <person name="Bowman J.L."/>
            <person name="Kohchi T."/>
            <person name="Yamato K.T."/>
            <person name="Jenkins J."/>
            <person name="Shu S."/>
            <person name="Ishizaki K."/>
            <person name="Yamaoka S."/>
            <person name="Nishihama R."/>
            <person name="Nakamura Y."/>
            <person name="Berger F."/>
            <person name="Adam C."/>
            <person name="Aki S.S."/>
            <person name="Althoff F."/>
            <person name="Araki T."/>
            <person name="Arteaga-Vazquez M.A."/>
            <person name="Balasubrmanian S."/>
            <person name="Barry K."/>
            <person name="Bauer D."/>
            <person name="Boehm C.R."/>
            <person name="Briginshaw L."/>
            <person name="Caballero-Perez J."/>
            <person name="Catarino B."/>
            <person name="Chen F."/>
            <person name="Chiyoda S."/>
            <person name="Chovatia M."/>
            <person name="Davies K.M."/>
            <person name="Delmans M."/>
            <person name="Demura T."/>
            <person name="Dierschke T."/>
            <person name="Dolan L."/>
            <person name="Dorantes-Acosta A.E."/>
            <person name="Eklund D.M."/>
            <person name="Florent S.N."/>
            <person name="Flores-Sandoval E."/>
            <person name="Fujiyama A."/>
            <person name="Fukuzawa H."/>
            <person name="Galik B."/>
            <person name="Grimanelli D."/>
            <person name="Grimwood J."/>
            <person name="Grossniklaus U."/>
            <person name="Hamada T."/>
            <person name="Haseloff J."/>
            <person name="Hetherington A.J."/>
            <person name="Higo A."/>
            <person name="Hirakawa Y."/>
            <person name="Hundley H.N."/>
            <person name="Ikeda Y."/>
            <person name="Inoue K."/>
            <person name="Inoue S.I."/>
            <person name="Ishida S."/>
            <person name="Jia Q."/>
            <person name="Kakita M."/>
            <person name="Kanazawa T."/>
            <person name="Kawai Y."/>
            <person name="Kawashima T."/>
            <person name="Kennedy M."/>
            <person name="Kinose K."/>
            <person name="Kinoshita T."/>
            <person name="Kohara Y."/>
            <person name="Koide E."/>
            <person name="Komatsu K."/>
            <person name="Kopischke S."/>
            <person name="Kubo M."/>
            <person name="Kyozuka J."/>
            <person name="Lagercrantz U."/>
            <person name="Lin S.S."/>
            <person name="Lindquist E."/>
            <person name="Lipzen A.M."/>
            <person name="Lu C.W."/>
            <person name="De Luna E."/>
            <person name="Martienssen R.A."/>
            <person name="Minamino N."/>
            <person name="Mizutani M."/>
            <person name="Mizutani M."/>
            <person name="Mochizuki N."/>
            <person name="Monte I."/>
            <person name="Mosher R."/>
            <person name="Nagasaki H."/>
            <person name="Nakagami H."/>
            <person name="Naramoto S."/>
            <person name="Nishitani K."/>
            <person name="Ohtani M."/>
            <person name="Okamoto T."/>
            <person name="Okumura M."/>
            <person name="Phillips J."/>
            <person name="Pollak B."/>
            <person name="Reinders A."/>
            <person name="Rovekamp M."/>
            <person name="Sano R."/>
            <person name="Sawa S."/>
            <person name="Schmid M.W."/>
            <person name="Shirakawa M."/>
            <person name="Solano R."/>
            <person name="Spunde A."/>
            <person name="Suetsugu N."/>
            <person name="Sugano S."/>
            <person name="Sugiyama A."/>
            <person name="Sun R."/>
            <person name="Suzuki Y."/>
            <person name="Takenaka M."/>
            <person name="Takezawa D."/>
            <person name="Tomogane H."/>
            <person name="Tsuzuki M."/>
            <person name="Ueda T."/>
            <person name="Umeda M."/>
            <person name="Ward J.M."/>
            <person name="Watanabe Y."/>
            <person name="Yazaki K."/>
            <person name="Yokoyama R."/>
            <person name="Yoshitake Y."/>
            <person name="Yotsui I."/>
            <person name="Zachgo S."/>
            <person name="Schmutz J."/>
        </authorList>
    </citation>
    <scope>NUCLEOTIDE SEQUENCE [LARGE SCALE GENOMIC DNA]</scope>
    <source>
        <strain evidence="2">Tak-1</strain>
    </source>
</reference>
<dbReference type="EMBL" id="KZ772789">
    <property type="protein sequence ID" value="PTQ30958.1"/>
    <property type="molecule type" value="Genomic_DNA"/>
</dbReference>